<evidence type="ECO:0000313" key="11">
    <source>
        <dbReference type="Proteomes" id="UP001171606"/>
    </source>
</evidence>
<dbReference type="SUPFAM" id="SSF117143">
    <property type="entry name" value="Flagellar hook protein flgE"/>
    <property type="match status" value="1"/>
</dbReference>
<evidence type="ECO:0000256" key="6">
    <source>
        <dbReference type="RuleBase" id="RU362116"/>
    </source>
</evidence>
<dbReference type="EMBL" id="JAUJSQ010000011">
    <property type="protein sequence ID" value="MDN7934672.1"/>
    <property type="molecule type" value="Genomic_DNA"/>
</dbReference>
<evidence type="ECO:0000259" key="7">
    <source>
        <dbReference type="Pfam" id="PF00460"/>
    </source>
</evidence>
<sequence length="241" mass="25276">MEALIYTAMTGAAYAQRALGVRANNLANAQTAGFRADLVRAESLTPDGVGYDSRHLAHLVSTDVDVAPGPMSETGRPLDVAIAGVGYLTVETDDGPAYTRAGNLSIDGDGALTVNGRPVLGDGGPIVLPAHRSATIGRDGTISVVPSGESEVQTVARLLLVNPDPADLAKRPDGLLVSRSGTEYDADETVTVKGGYLEGSNISAIEEMMQTLSLTRSFEMQMRLYRAADEMADTGNRLIRG</sequence>
<comment type="subunit">
    <text evidence="4 6">The basal body constitutes a major portion of the flagellar organelle and consists of five rings (E,L,P,S, and M) mounted on a central rod. The rod consists of about 26 subunits of FlgG in the distal portion, and FlgB, FlgC and FlgF are thought to build up the proximal portion of the rod with about 6 subunits each.</text>
</comment>
<feature type="domain" description="Flagellar hook protein FlgE/F/G-like D1" evidence="9">
    <location>
        <begin position="81"/>
        <end position="144"/>
    </location>
</feature>
<organism evidence="10 11">
    <name type="scientific">Burkholderia metallica</name>
    <dbReference type="NCBI Taxonomy" id="488729"/>
    <lineage>
        <taxon>Bacteria</taxon>
        <taxon>Pseudomonadati</taxon>
        <taxon>Pseudomonadota</taxon>
        <taxon>Betaproteobacteria</taxon>
        <taxon>Burkholderiales</taxon>
        <taxon>Burkholderiaceae</taxon>
        <taxon>Burkholderia</taxon>
        <taxon>Burkholderia cepacia complex</taxon>
    </lineage>
</organism>
<proteinExistence type="inferred from homology"/>
<evidence type="ECO:0000256" key="5">
    <source>
        <dbReference type="ARBA" id="ARBA00040228"/>
    </source>
</evidence>
<keyword evidence="11" id="KW-1185">Reference proteome</keyword>
<evidence type="ECO:0000259" key="9">
    <source>
        <dbReference type="Pfam" id="PF22692"/>
    </source>
</evidence>
<gene>
    <name evidence="10" type="ORF">QZM52_25675</name>
</gene>
<dbReference type="Pfam" id="PF06429">
    <property type="entry name" value="Flg_bbr_C"/>
    <property type="match status" value="1"/>
</dbReference>
<dbReference type="InterPro" id="IPR001444">
    <property type="entry name" value="Flag_bb_rod_N"/>
</dbReference>
<evidence type="ECO:0000256" key="1">
    <source>
        <dbReference type="ARBA" id="ARBA00004117"/>
    </source>
</evidence>
<feature type="domain" description="Flagellar basal-body/hook protein C-terminal" evidence="8">
    <location>
        <begin position="194"/>
        <end position="238"/>
    </location>
</feature>
<dbReference type="RefSeq" id="WP_301756758.1">
    <property type="nucleotide sequence ID" value="NZ_JAUJSQ010000011.1"/>
</dbReference>
<dbReference type="NCBIfam" id="NF009280">
    <property type="entry name" value="PRK12640.1"/>
    <property type="match status" value="1"/>
</dbReference>
<dbReference type="InterPro" id="IPR053967">
    <property type="entry name" value="LlgE_F_G-like_D1"/>
</dbReference>
<dbReference type="NCBIfam" id="TIGR03506">
    <property type="entry name" value="FlgEFG_subfam"/>
    <property type="match status" value="1"/>
</dbReference>
<dbReference type="InterPro" id="IPR037925">
    <property type="entry name" value="FlgE/F/G-like"/>
</dbReference>
<dbReference type="InterPro" id="IPR010930">
    <property type="entry name" value="Flg_bb/hook_C_dom"/>
</dbReference>
<dbReference type="InterPro" id="IPR020013">
    <property type="entry name" value="Flagellar_FlgE/F/G"/>
</dbReference>
<dbReference type="Pfam" id="PF00460">
    <property type="entry name" value="Flg_bb_rod"/>
    <property type="match status" value="1"/>
</dbReference>
<evidence type="ECO:0000256" key="2">
    <source>
        <dbReference type="ARBA" id="ARBA00009677"/>
    </source>
</evidence>
<dbReference type="PANTHER" id="PTHR30435">
    <property type="entry name" value="FLAGELLAR PROTEIN"/>
    <property type="match status" value="1"/>
</dbReference>
<comment type="similarity">
    <text evidence="2 6">Belongs to the flagella basal body rod proteins family.</text>
</comment>
<comment type="caution">
    <text evidence="10">The sequence shown here is derived from an EMBL/GenBank/DDBJ whole genome shotgun (WGS) entry which is preliminary data.</text>
</comment>
<protein>
    <recommendedName>
        <fullName evidence="5 6">Flagellar basal-body rod protein FlgF</fullName>
    </recommendedName>
</protein>
<evidence type="ECO:0000259" key="8">
    <source>
        <dbReference type="Pfam" id="PF06429"/>
    </source>
</evidence>
<name>A0ABT8PHQ0_9BURK</name>
<reference evidence="10" key="1">
    <citation type="submission" date="2023-07" db="EMBL/GenBank/DDBJ databases">
        <title>A collection of bacterial strains from the Burkholderia cepacia Research Laboratory and Repository.</title>
        <authorList>
            <person name="Lipuma J."/>
            <person name="Spilker T."/>
            <person name="Caverly L."/>
        </authorList>
    </citation>
    <scope>NUCLEOTIDE SEQUENCE</scope>
    <source>
        <strain evidence="10">AU42020</strain>
    </source>
</reference>
<dbReference type="PANTHER" id="PTHR30435:SF18">
    <property type="entry name" value="FLAGELLAR BASAL-BODY ROD PROTEIN FLGF"/>
    <property type="match status" value="1"/>
</dbReference>
<keyword evidence="3 6" id="KW-0975">Bacterial flagellum</keyword>
<dbReference type="Proteomes" id="UP001171606">
    <property type="component" value="Unassembled WGS sequence"/>
</dbReference>
<keyword evidence="10" id="KW-0966">Cell projection</keyword>
<feature type="domain" description="Flagellar basal body rod protein N-terminal" evidence="7">
    <location>
        <begin position="5"/>
        <end position="35"/>
    </location>
</feature>
<evidence type="ECO:0000313" key="10">
    <source>
        <dbReference type="EMBL" id="MDN7934672.1"/>
    </source>
</evidence>
<evidence type="ECO:0000256" key="4">
    <source>
        <dbReference type="ARBA" id="ARBA00038560"/>
    </source>
</evidence>
<comment type="subcellular location">
    <subcellularLocation>
        <location evidence="1 6">Bacterial flagellum basal body</location>
    </subcellularLocation>
</comment>
<dbReference type="Pfam" id="PF22692">
    <property type="entry name" value="LlgE_F_G_D1"/>
    <property type="match status" value="1"/>
</dbReference>
<keyword evidence="10" id="KW-0282">Flagellum</keyword>
<accession>A0ABT8PHQ0</accession>
<evidence type="ECO:0000256" key="3">
    <source>
        <dbReference type="ARBA" id="ARBA00023143"/>
    </source>
</evidence>
<keyword evidence="10" id="KW-0969">Cilium</keyword>